<evidence type="ECO:0000313" key="2">
    <source>
        <dbReference type="Proteomes" id="UP000078540"/>
    </source>
</evidence>
<dbReference type="AlphaFoldDB" id="A0A195BNG7"/>
<accession>A0A195BNG7</accession>
<sequence length="120" mass="13847">MYITNVRLSYVRRSGNERNPGTLIRRLKVLNPKFRSVCLGCRDPVRSLKAETASARRTFLRFAPPEVRYEEKRFLKVFRECEHGARTTSRGRRVSGSARWTIRILCVQVVESRSASCLAS</sequence>
<dbReference type="EMBL" id="KQ976435">
    <property type="protein sequence ID" value="KYM87036.1"/>
    <property type="molecule type" value="Genomic_DNA"/>
</dbReference>
<gene>
    <name evidence="1" type="ORF">ALC53_03653</name>
</gene>
<proteinExistence type="predicted"/>
<dbReference type="Proteomes" id="UP000078540">
    <property type="component" value="Unassembled WGS sequence"/>
</dbReference>
<keyword evidence="2" id="KW-1185">Reference proteome</keyword>
<name>A0A195BNG7_9HYME</name>
<evidence type="ECO:0000313" key="1">
    <source>
        <dbReference type="EMBL" id="KYM87036.1"/>
    </source>
</evidence>
<reference evidence="1 2" key="1">
    <citation type="submission" date="2015-09" db="EMBL/GenBank/DDBJ databases">
        <title>Atta colombica WGS genome.</title>
        <authorList>
            <person name="Nygaard S."/>
            <person name="Hu H."/>
            <person name="Boomsma J."/>
            <person name="Zhang G."/>
        </authorList>
    </citation>
    <scope>NUCLEOTIDE SEQUENCE [LARGE SCALE GENOMIC DNA]</scope>
    <source>
        <strain evidence="1">Treedump-2</strain>
        <tissue evidence="1">Whole body</tissue>
    </source>
</reference>
<protein>
    <submittedName>
        <fullName evidence="1">Uncharacterized protein</fullName>
    </submittedName>
</protein>
<organism evidence="1 2">
    <name type="scientific">Atta colombica</name>
    <dbReference type="NCBI Taxonomy" id="520822"/>
    <lineage>
        <taxon>Eukaryota</taxon>
        <taxon>Metazoa</taxon>
        <taxon>Ecdysozoa</taxon>
        <taxon>Arthropoda</taxon>
        <taxon>Hexapoda</taxon>
        <taxon>Insecta</taxon>
        <taxon>Pterygota</taxon>
        <taxon>Neoptera</taxon>
        <taxon>Endopterygota</taxon>
        <taxon>Hymenoptera</taxon>
        <taxon>Apocrita</taxon>
        <taxon>Aculeata</taxon>
        <taxon>Formicoidea</taxon>
        <taxon>Formicidae</taxon>
        <taxon>Myrmicinae</taxon>
        <taxon>Atta</taxon>
    </lineage>
</organism>